<dbReference type="Pfam" id="PF09839">
    <property type="entry name" value="DUF2066"/>
    <property type="match status" value="1"/>
</dbReference>
<evidence type="ECO:0000256" key="1">
    <source>
        <dbReference type="SAM" id="SignalP"/>
    </source>
</evidence>
<reference evidence="3" key="1">
    <citation type="journal article" date="2018" name="Front. Microbiol.">
        <title>Genome-Based Analysis Reveals the Taxonomy and Diversity of the Family Idiomarinaceae.</title>
        <authorList>
            <person name="Liu Y."/>
            <person name="Lai Q."/>
            <person name="Shao Z."/>
        </authorList>
    </citation>
    <scope>NUCLEOTIDE SEQUENCE [LARGE SCALE GENOMIC DNA]</scope>
    <source>
        <strain evidence="3">SN-14</strain>
    </source>
</reference>
<keyword evidence="1" id="KW-0732">Signal</keyword>
<dbReference type="Proteomes" id="UP000286680">
    <property type="component" value="Unassembled WGS sequence"/>
</dbReference>
<sequence>MNCKTRLVALMIICMVALPWSGSTAAKLIEDLYSARVDVSSQASQQRQQAIRAAFDQVIIKVTGQSALLEHQAVQSARRNVNDYLLQYGYQRQGSQQQLEATFDGRKLRQLLADNELPYWGSRRPELLLWIAHEQDNNRRQLIGSGDESIFTQQLRTFARAAGIPIQLPLLDLTDAMTVSPTDVWGRFTQPVAKASRRYASDGYLMARITRLENPENPDQTYRLDWSVDVESRRLNGVVYAQSEDWLAEPFVNDLLQQLAKTYSVVSSDQQELIEVALEVQQLQRWQDVLALEQFLSSVASVESVRLQQYSTERAQFTVVVRGSEDHLLQTIQLDGRLVSQDVSPFIEPKRQQQSVYRWVAN</sequence>
<name>A0AA94EE90_9GAMM</name>
<dbReference type="AlphaFoldDB" id="A0AA94EE90"/>
<evidence type="ECO:0000313" key="3">
    <source>
        <dbReference type="Proteomes" id="UP000286680"/>
    </source>
</evidence>
<protein>
    <submittedName>
        <fullName evidence="2">DUF2066 domain-containing protein</fullName>
    </submittedName>
</protein>
<evidence type="ECO:0000313" key="2">
    <source>
        <dbReference type="EMBL" id="RUO43335.1"/>
    </source>
</evidence>
<accession>A0AA94EE90</accession>
<organism evidence="2 3">
    <name type="scientific">Idiomarina aquatica</name>
    <dbReference type="NCBI Taxonomy" id="1327752"/>
    <lineage>
        <taxon>Bacteria</taxon>
        <taxon>Pseudomonadati</taxon>
        <taxon>Pseudomonadota</taxon>
        <taxon>Gammaproteobacteria</taxon>
        <taxon>Alteromonadales</taxon>
        <taxon>Idiomarinaceae</taxon>
        <taxon>Idiomarina</taxon>
    </lineage>
</organism>
<dbReference type="RefSeq" id="WP_126819980.1">
    <property type="nucleotide sequence ID" value="NZ_PIPS01000002.1"/>
</dbReference>
<proteinExistence type="predicted"/>
<feature type="signal peptide" evidence="1">
    <location>
        <begin position="1"/>
        <end position="25"/>
    </location>
</feature>
<keyword evidence="3" id="KW-1185">Reference proteome</keyword>
<comment type="caution">
    <text evidence="2">The sequence shown here is derived from an EMBL/GenBank/DDBJ whole genome shotgun (WGS) entry which is preliminary data.</text>
</comment>
<dbReference type="InterPro" id="IPR018642">
    <property type="entry name" value="DUF2066"/>
</dbReference>
<feature type="chain" id="PRO_5041661521" evidence="1">
    <location>
        <begin position="26"/>
        <end position="362"/>
    </location>
</feature>
<gene>
    <name evidence="2" type="ORF">CWE23_08265</name>
</gene>
<dbReference type="EMBL" id="PIPS01000002">
    <property type="protein sequence ID" value="RUO43335.1"/>
    <property type="molecule type" value="Genomic_DNA"/>
</dbReference>